<keyword evidence="4 10" id="KW-0812">Transmembrane</keyword>
<dbReference type="AlphaFoldDB" id="X1JZ54"/>
<comment type="caution">
    <text evidence="12">The sequence shown here is derived from an EMBL/GenBank/DDBJ whole genome shotgun (WGS) entry which is preliminary data.</text>
</comment>
<evidence type="ECO:0000256" key="6">
    <source>
        <dbReference type="ARBA" id="ARBA00022833"/>
    </source>
</evidence>
<name>X1JZ54_9ZZZZ</name>
<proteinExistence type="predicted"/>
<dbReference type="PANTHER" id="PTHR42837">
    <property type="entry name" value="REGULATOR OF SIGMA-E PROTEASE RSEP"/>
    <property type="match status" value="1"/>
</dbReference>
<evidence type="ECO:0000256" key="5">
    <source>
        <dbReference type="ARBA" id="ARBA00022801"/>
    </source>
</evidence>
<dbReference type="InterPro" id="IPR008915">
    <property type="entry name" value="Peptidase_M50"/>
</dbReference>
<comment type="subcellular location">
    <subcellularLocation>
        <location evidence="2">Membrane</location>
        <topology evidence="2">Multi-pass membrane protein</topology>
    </subcellularLocation>
</comment>
<keyword evidence="9 10" id="KW-0472">Membrane</keyword>
<organism evidence="12">
    <name type="scientific">marine sediment metagenome</name>
    <dbReference type="NCBI Taxonomy" id="412755"/>
    <lineage>
        <taxon>unclassified sequences</taxon>
        <taxon>metagenomes</taxon>
        <taxon>ecological metagenomes</taxon>
    </lineage>
</organism>
<evidence type="ECO:0000259" key="11">
    <source>
        <dbReference type="Pfam" id="PF02163"/>
    </source>
</evidence>
<evidence type="ECO:0000256" key="2">
    <source>
        <dbReference type="ARBA" id="ARBA00004141"/>
    </source>
</evidence>
<dbReference type="PANTHER" id="PTHR42837:SF2">
    <property type="entry name" value="MEMBRANE METALLOPROTEASE ARASP2, CHLOROPLASTIC-RELATED"/>
    <property type="match status" value="1"/>
</dbReference>
<evidence type="ECO:0000256" key="3">
    <source>
        <dbReference type="ARBA" id="ARBA00022670"/>
    </source>
</evidence>
<accession>X1JZ54</accession>
<evidence type="ECO:0000256" key="4">
    <source>
        <dbReference type="ARBA" id="ARBA00022692"/>
    </source>
</evidence>
<comment type="cofactor">
    <cofactor evidence="1">
        <name>Zn(2+)</name>
        <dbReference type="ChEBI" id="CHEBI:29105"/>
    </cofactor>
</comment>
<dbReference type="Pfam" id="PF02163">
    <property type="entry name" value="Peptidase_M50"/>
    <property type="match status" value="1"/>
</dbReference>
<dbReference type="CDD" id="cd06163">
    <property type="entry name" value="S2P-M50_PDZ_RseP-like"/>
    <property type="match status" value="1"/>
</dbReference>
<evidence type="ECO:0000256" key="1">
    <source>
        <dbReference type="ARBA" id="ARBA00001947"/>
    </source>
</evidence>
<keyword evidence="3" id="KW-0645">Protease</keyword>
<dbReference type="EMBL" id="BARU01028863">
    <property type="protein sequence ID" value="GAH75098.1"/>
    <property type="molecule type" value="Genomic_DNA"/>
</dbReference>
<dbReference type="GO" id="GO:0004222">
    <property type="term" value="F:metalloendopeptidase activity"/>
    <property type="evidence" value="ECO:0007669"/>
    <property type="project" value="InterPro"/>
</dbReference>
<gene>
    <name evidence="12" type="ORF">S03H2_46019</name>
</gene>
<sequence length="114" mass="12394">MIILIVFISLIGLIILHEFGHFAIAKKFGVRVEEFGIGYPPRIFGKKIGETLYSLNLLPFGAFVKIYGEEGGIESAHSFTGKPIWQRALIILGGVVSFWIISAILLSIVFGGGG</sequence>
<evidence type="ECO:0000256" key="7">
    <source>
        <dbReference type="ARBA" id="ARBA00022989"/>
    </source>
</evidence>
<evidence type="ECO:0000256" key="10">
    <source>
        <dbReference type="SAM" id="Phobius"/>
    </source>
</evidence>
<keyword evidence="6" id="KW-0862">Zinc</keyword>
<feature type="domain" description="Peptidase M50" evidence="11">
    <location>
        <begin position="7"/>
        <end position="109"/>
    </location>
</feature>
<dbReference type="GO" id="GO:0006508">
    <property type="term" value="P:proteolysis"/>
    <property type="evidence" value="ECO:0007669"/>
    <property type="project" value="UniProtKB-KW"/>
</dbReference>
<keyword evidence="7 10" id="KW-1133">Transmembrane helix</keyword>
<evidence type="ECO:0000313" key="12">
    <source>
        <dbReference type="EMBL" id="GAH75098.1"/>
    </source>
</evidence>
<reference evidence="12" key="1">
    <citation type="journal article" date="2014" name="Front. Microbiol.">
        <title>High frequency of phylogenetically diverse reductive dehalogenase-homologous genes in deep subseafloor sedimentary metagenomes.</title>
        <authorList>
            <person name="Kawai M."/>
            <person name="Futagami T."/>
            <person name="Toyoda A."/>
            <person name="Takaki Y."/>
            <person name="Nishi S."/>
            <person name="Hori S."/>
            <person name="Arai W."/>
            <person name="Tsubouchi T."/>
            <person name="Morono Y."/>
            <person name="Uchiyama I."/>
            <person name="Ito T."/>
            <person name="Fujiyama A."/>
            <person name="Inagaki F."/>
            <person name="Takami H."/>
        </authorList>
    </citation>
    <scope>NUCLEOTIDE SEQUENCE</scope>
    <source>
        <strain evidence="12">Expedition CK06-06</strain>
    </source>
</reference>
<evidence type="ECO:0000256" key="8">
    <source>
        <dbReference type="ARBA" id="ARBA00023049"/>
    </source>
</evidence>
<feature type="transmembrane region" description="Helical" evidence="10">
    <location>
        <begin position="89"/>
        <end position="110"/>
    </location>
</feature>
<keyword evidence="8" id="KW-0482">Metalloprotease</keyword>
<feature type="non-terminal residue" evidence="12">
    <location>
        <position position="114"/>
    </location>
</feature>
<evidence type="ECO:0000256" key="9">
    <source>
        <dbReference type="ARBA" id="ARBA00023136"/>
    </source>
</evidence>
<dbReference type="InterPro" id="IPR004387">
    <property type="entry name" value="Pept_M50_Zn"/>
</dbReference>
<keyword evidence="5" id="KW-0378">Hydrolase</keyword>
<protein>
    <recommendedName>
        <fullName evidence="11">Peptidase M50 domain-containing protein</fullName>
    </recommendedName>
</protein>
<dbReference type="GO" id="GO:0016020">
    <property type="term" value="C:membrane"/>
    <property type="evidence" value="ECO:0007669"/>
    <property type="project" value="UniProtKB-SubCell"/>
</dbReference>